<proteinExistence type="predicted"/>
<reference evidence="1 2" key="1">
    <citation type="journal article" date="2015" name="Genome Announc.">
        <title>Expanding the biotechnology potential of lactobacilli through comparative genomics of 213 strains and associated genera.</title>
        <authorList>
            <person name="Sun Z."/>
            <person name="Harris H.M."/>
            <person name="McCann A."/>
            <person name="Guo C."/>
            <person name="Argimon S."/>
            <person name="Zhang W."/>
            <person name="Yang X."/>
            <person name="Jeffery I.B."/>
            <person name="Cooney J.C."/>
            <person name="Kagawa T.F."/>
            <person name="Liu W."/>
            <person name="Song Y."/>
            <person name="Salvetti E."/>
            <person name="Wrobel A."/>
            <person name="Rasinkangas P."/>
            <person name="Parkhill J."/>
            <person name="Rea M.C."/>
            <person name="O'Sullivan O."/>
            <person name="Ritari J."/>
            <person name="Douillard F.P."/>
            <person name="Paul Ross R."/>
            <person name="Yang R."/>
            <person name="Briner A.E."/>
            <person name="Felis G.E."/>
            <person name="de Vos W.M."/>
            <person name="Barrangou R."/>
            <person name="Klaenhammer T.R."/>
            <person name="Caufield P.W."/>
            <person name="Cui Y."/>
            <person name="Zhang H."/>
            <person name="O'Toole P.W."/>
        </authorList>
    </citation>
    <scope>NUCLEOTIDE SEQUENCE [LARGE SCALE GENOMIC DNA]</scope>
    <source>
        <strain evidence="1 2">DSM 16381</strain>
    </source>
</reference>
<dbReference type="AlphaFoldDB" id="A0A0R1UKM8"/>
<sequence>MENPTAEPKFDSLTANLDIGSDLAILTMGSSIWLINSYCNRRRPEMEAAVTTVLADVFRLTPWDAFGDR</sequence>
<organism evidence="1 2">
    <name type="scientific">Levilactobacillus hammesii DSM 16381</name>
    <dbReference type="NCBI Taxonomy" id="1423753"/>
    <lineage>
        <taxon>Bacteria</taxon>
        <taxon>Bacillati</taxon>
        <taxon>Bacillota</taxon>
        <taxon>Bacilli</taxon>
        <taxon>Lactobacillales</taxon>
        <taxon>Lactobacillaceae</taxon>
        <taxon>Levilactobacillus</taxon>
    </lineage>
</organism>
<dbReference type="Proteomes" id="UP000051580">
    <property type="component" value="Unassembled WGS sequence"/>
</dbReference>
<dbReference type="EMBL" id="AZFS01000061">
    <property type="protein sequence ID" value="KRL93888.1"/>
    <property type="molecule type" value="Genomic_DNA"/>
</dbReference>
<gene>
    <name evidence="1" type="ORF">FD28_GL001078</name>
</gene>
<name>A0A0R1UKM8_9LACO</name>
<dbReference type="PATRIC" id="fig|1423753.3.peg.1120"/>
<keyword evidence="2" id="KW-1185">Reference proteome</keyword>
<protein>
    <submittedName>
        <fullName evidence="1">Uncharacterized protein</fullName>
    </submittedName>
</protein>
<evidence type="ECO:0000313" key="1">
    <source>
        <dbReference type="EMBL" id="KRL93888.1"/>
    </source>
</evidence>
<comment type="caution">
    <text evidence="1">The sequence shown here is derived from an EMBL/GenBank/DDBJ whole genome shotgun (WGS) entry which is preliminary data.</text>
</comment>
<accession>A0A0R1UKM8</accession>
<evidence type="ECO:0000313" key="2">
    <source>
        <dbReference type="Proteomes" id="UP000051580"/>
    </source>
</evidence>